<feature type="transmembrane region" description="Helical" evidence="1">
    <location>
        <begin position="102"/>
        <end position="128"/>
    </location>
</feature>
<feature type="transmembrane region" description="Helical" evidence="1">
    <location>
        <begin position="351"/>
        <end position="368"/>
    </location>
</feature>
<dbReference type="AlphaFoldDB" id="A0A7H0VBE6"/>
<keyword evidence="1" id="KW-0472">Membrane</keyword>
<keyword evidence="1" id="KW-0812">Transmembrane</keyword>
<organism evidence="2 3">
    <name type="scientific">Croceimicrobium hydrocarbonivorans</name>
    <dbReference type="NCBI Taxonomy" id="2761580"/>
    <lineage>
        <taxon>Bacteria</taxon>
        <taxon>Pseudomonadati</taxon>
        <taxon>Bacteroidota</taxon>
        <taxon>Flavobacteriia</taxon>
        <taxon>Flavobacteriales</taxon>
        <taxon>Owenweeksiaceae</taxon>
        <taxon>Croceimicrobium</taxon>
    </lineage>
</organism>
<dbReference type="PANTHER" id="PTHR41983:SF2">
    <property type="entry name" value="SHORT-CHAIN FATTY ACID TRANSPORTER-RELATED"/>
    <property type="match status" value="1"/>
</dbReference>
<dbReference type="Pfam" id="PF02667">
    <property type="entry name" value="SCFA_trans"/>
    <property type="match status" value="1"/>
</dbReference>
<dbReference type="Proteomes" id="UP000516305">
    <property type="component" value="Chromosome"/>
</dbReference>
<protein>
    <submittedName>
        <fullName evidence="2">Short-chain fatty acid transporter</fullName>
    </submittedName>
</protein>
<keyword evidence="1" id="KW-1133">Transmembrane helix</keyword>
<evidence type="ECO:0000256" key="1">
    <source>
        <dbReference type="SAM" id="Phobius"/>
    </source>
</evidence>
<feature type="transmembrane region" description="Helical" evidence="1">
    <location>
        <begin position="429"/>
        <end position="450"/>
    </location>
</feature>
<name>A0A7H0VBE6_9FLAO</name>
<feature type="transmembrane region" description="Helical" evidence="1">
    <location>
        <begin position="311"/>
        <end position="331"/>
    </location>
</feature>
<feature type="transmembrane region" description="Helical" evidence="1">
    <location>
        <begin position="254"/>
        <end position="272"/>
    </location>
</feature>
<feature type="transmembrane region" description="Helical" evidence="1">
    <location>
        <begin position="12"/>
        <end position="37"/>
    </location>
</feature>
<evidence type="ECO:0000313" key="2">
    <source>
        <dbReference type="EMBL" id="QNR23044.1"/>
    </source>
</evidence>
<dbReference type="EMBL" id="CP060139">
    <property type="protein sequence ID" value="QNR23044.1"/>
    <property type="molecule type" value="Genomic_DNA"/>
</dbReference>
<dbReference type="InterPro" id="IPR006160">
    <property type="entry name" value="SCFA_transpt_AtoE"/>
</dbReference>
<feature type="transmembrane region" description="Helical" evidence="1">
    <location>
        <begin position="203"/>
        <end position="221"/>
    </location>
</feature>
<proteinExistence type="predicted"/>
<accession>A0A7H0VBE6</accession>
<evidence type="ECO:0000313" key="3">
    <source>
        <dbReference type="Proteomes" id="UP000516305"/>
    </source>
</evidence>
<dbReference type="GO" id="GO:0005886">
    <property type="term" value="C:plasma membrane"/>
    <property type="evidence" value="ECO:0007669"/>
    <property type="project" value="TreeGrafter"/>
</dbReference>
<dbReference type="KEGG" id="chyd:H4K34_11715"/>
<gene>
    <name evidence="2" type="ORF">H4K34_11715</name>
</gene>
<dbReference type="PANTHER" id="PTHR41983">
    <property type="entry name" value="SHORT-CHAIN FATTY ACID TRANSPORTER-RELATED"/>
    <property type="match status" value="1"/>
</dbReference>
<reference evidence="2 3" key="1">
    <citation type="submission" date="2020-08" db="EMBL/GenBank/DDBJ databases">
        <title>Croceimicrobium hydrocarbonivorans gen. nov., sp. nov., a novel marine bacterium isolated from a bacterial consortium that degrades polyethylene terephthalate.</title>
        <authorList>
            <person name="Liu R."/>
        </authorList>
    </citation>
    <scope>NUCLEOTIDE SEQUENCE [LARGE SCALE GENOMIC DNA]</scope>
    <source>
        <strain evidence="2 3">A20-9</strain>
    </source>
</reference>
<feature type="transmembrane region" description="Helical" evidence="1">
    <location>
        <begin position="284"/>
        <end position="304"/>
    </location>
</feature>
<feature type="transmembrane region" description="Helical" evidence="1">
    <location>
        <begin position="57"/>
        <end position="81"/>
    </location>
</feature>
<sequence>MSFAKRFEKVFRLLLPSPFAIALLLTIFSFGLFWLYADGPWLSRLGNSIDYWQAGLWNGPLLVFMVQMMLILVLGHTLALAKPVTLFVNWILSLSRDPAKNTALISFFTLVLAFLNWGLALVFGAVMARKAAENLSARGQVFNYGLLGAAGYSGLMVWHGGISGSAPIKAAEPGHVQSLVNSQINAMPDRIAWEETIFSPMNGTASLFLLILIPLLLYWVARKAPGQKENIQAQNSSIETSEHQGAEKLDHSPWFGLIIGLLILIIGLRSAWNSEGLNFLTPNFINLALLALGLAFHGSLQNFLNALDDAIHGAAGILLQFPLYFGIMGLMRDGGLIEAMSNYFSANSTAFSFPLWTFFSAGIINIFVPSGGGQWAIQGPVLLETAQSLGIPYGKAIMAMAYGDQLTNMLQPFWALPLLGITGLKARRIVPYTLLLMLLGAVVFLGVLMLF</sequence>
<dbReference type="RefSeq" id="WP_210757581.1">
    <property type="nucleotide sequence ID" value="NZ_CP060139.1"/>
</dbReference>
<keyword evidence="3" id="KW-1185">Reference proteome</keyword>